<organism evidence="3 4">
    <name type="scientific">Actinomadura rubrisoli</name>
    <dbReference type="NCBI Taxonomy" id="2530368"/>
    <lineage>
        <taxon>Bacteria</taxon>
        <taxon>Bacillati</taxon>
        <taxon>Actinomycetota</taxon>
        <taxon>Actinomycetes</taxon>
        <taxon>Streptosporangiales</taxon>
        <taxon>Thermomonosporaceae</taxon>
        <taxon>Actinomadura</taxon>
    </lineage>
</organism>
<dbReference type="Gene3D" id="3.40.710.10">
    <property type="entry name" value="DD-peptidase/beta-lactamase superfamily"/>
    <property type="match status" value="1"/>
</dbReference>
<dbReference type="InterPro" id="IPR001466">
    <property type="entry name" value="Beta-lactam-related"/>
</dbReference>
<evidence type="ECO:0000259" key="2">
    <source>
        <dbReference type="Pfam" id="PF00144"/>
    </source>
</evidence>
<dbReference type="SUPFAM" id="SSF56601">
    <property type="entry name" value="beta-lactamase/transpeptidase-like"/>
    <property type="match status" value="1"/>
</dbReference>
<evidence type="ECO:0000313" key="3">
    <source>
        <dbReference type="EMBL" id="TDD86090.1"/>
    </source>
</evidence>
<dbReference type="RefSeq" id="WP_131894586.1">
    <property type="nucleotide sequence ID" value="NZ_SMKU01000083.1"/>
</dbReference>
<keyword evidence="4" id="KW-1185">Reference proteome</keyword>
<accession>A0A4R5BLW7</accession>
<dbReference type="PANTHER" id="PTHR46825:SF7">
    <property type="entry name" value="D-ALANYL-D-ALANINE CARBOXYPEPTIDASE"/>
    <property type="match status" value="1"/>
</dbReference>
<keyword evidence="1" id="KW-0732">Signal</keyword>
<sequence length="383" mass="41696">MLKHITTATVAATAALAALSPAVQAAPKERPGLDIAAYQRDLKAMLDTDRVGVAAHVSDGRLRWDGKAGVSDKDTQAPVQDRARFRIGSTTKTFVATVLLQLAAERRIDLDAPIGRYVPGLGIRYSDKITTRMLLGHRAAIPDYNPIVNRPLTEDPYHWLAVDRFRTWTPRELVDVVKGLDRPEPGGAVSYSNTGYIVAGMIVKKVTGRTYAEEIQRRILRPLGLRNTYLPGSSTRIRGPHPKMYAEGADASEVYDITATNPSIAGAAGEMISTPADLATFNRALLSGRLLRGPQLRQMKAMSEFVPGQEYGLGLLSRSLTRCGAKMWGHAGTYYGAVSVMFGSEDGKRQLAFTIATGYVKNSPAQNEAFKALFEDVFCGPEK</sequence>
<proteinExistence type="predicted"/>
<reference evidence="3 4" key="1">
    <citation type="submission" date="2019-03" db="EMBL/GenBank/DDBJ databases">
        <title>Draft genome sequences of novel Actinobacteria.</title>
        <authorList>
            <person name="Sahin N."/>
            <person name="Ay H."/>
            <person name="Saygin H."/>
        </authorList>
    </citation>
    <scope>NUCLEOTIDE SEQUENCE [LARGE SCALE GENOMIC DNA]</scope>
    <source>
        <strain evidence="3 4">H3C3</strain>
    </source>
</reference>
<evidence type="ECO:0000256" key="1">
    <source>
        <dbReference type="SAM" id="SignalP"/>
    </source>
</evidence>
<protein>
    <submittedName>
        <fullName evidence="3">Class A beta-lactamase-related serine hydrolase</fullName>
    </submittedName>
</protein>
<comment type="caution">
    <text evidence="3">The sequence shown here is derived from an EMBL/GenBank/DDBJ whole genome shotgun (WGS) entry which is preliminary data.</text>
</comment>
<dbReference type="Pfam" id="PF00144">
    <property type="entry name" value="Beta-lactamase"/>
    <property type="match status" value="1"/>
</dbReference>
<dbReference type="EMBL" id="SMKU01000083">
    <property type="protein sequence ID" value="TDD86090.1"/>
    <property type="molecule type" value="Genomic_DNA"/>
</dbReference>
<dbReference type="InterPro" id="IPR050491">
    <property type="entry name" value="AmpC-like"/>
</dbReference>
<feature type="signal peptide" evidence="1">
    <location>
        <begin position="1"/>
        <end position="25"/>
    </location>
</feature>
<dbReference type="AlphaFoldDB" id="A0A4R5BLW7"/>
<dbReference type="PANTHER" id="PTHR46825">
    <property type="entry name" value="D-ALANYL-D-ALANINE-CARBOXYPEPTIDASE/ENDOPEPTIDASE AMPH"/>
    <property type="match status" value="1"/>
</dbReference>
<name>A0A4R5BLW7_9ACTN</name>
<dbReference type="Proteomes" id="UP000294513">
    <property type="component" value="Unassembled WGS sequence"/>
</dbReference>
<keyword evidence="3" id="KW-0378">Hydrolase</keyword>
<dbReference type="GO" id="GO:0016787">
    <property type="term" value="F:hydrolase activity"/>
    <property type="evidence" value="ECO:0007669"/>
    <property type="project" value="UniProtKB-KW"/>
</dbReference>
<feature type="domain" description="Beta-lactamase-related" evidence="2">
    <location>
        <begin position="47"/>
        <end position="344"/>
    </location>
</feature>
<feature type="chain" id="PRO_5020800256" evidence="1">
    <location>
        <begin position="26"/>
        <end position="383"/>
    </location>
</feature>
<dbReference type="OrthoDB" id="3499702at2"/>
<gene>
    <name evidence="3" type="ORF">E1298_17760</name>
</gene>
<dbReference type="InterPro" id="IPR012338">
    <property type="entry name" value="Beta-lactam/transpept-like"/>
</dbReference>
<evidence type="ECO:0000313" key="4">
    <source>
        <dbReference type="Proteomes" id="UP000294513"/>
    </source>
</evidence>